<feature type="region of interest" description="Disordered" evidence="1">
    <location>
        <begin position="223"/>
        <end position="257"/>
    </location>
</feature>
<evidence type="ECO:0000313" key="2">
    <source>
        <dbReference type="EMBL" id="ENZ83244.1"/>
    </source>
</evidence>
<dbReference type="EMBL" id="APMP01000003">
    <property type="protein sequence ID" value="ENZ83244.1"/>
    <property type="molecule type" value="Genomic_DNA"/>
</dbReference>
<dbReference type="AlphaFoldDB" id="R0EN10"/>
<keyword evidence="3" id="KW-1185">Reference proteome</keyword>
<dbReference type="eggNOG" id="ENOG5032XM8">
    <property type="taxonomic scope" value="Bacteria"/>
</dbReference>
<gene>
    <name evidence="2" type="ORF">OR37_01019</name>
</gene>
<organism evidence="2 3">
    <name type="scientific">Caulobacter vibrioides OR37</name>
    <dbReference type="NCBI Taxonomy" id="1292034"/>
    <lineage>
        <taxon>Bacteria</taxon>
        <taxon>Pseudomonadati</taxon>
        <taxon>Pseudomonadota</taxon>
        <taxon>Alphaproteobacteria</taxon>
        <taxon>Caulobacterales</taxon>
        <taxon>Caulobacteraceae</taxon>
        <taxon>Caulobacter</taxon>
    </lineage>
</organism>
<proteinExistence type="predicted"/>
<protein>
    <submittedName>
        <fullName evidence="2">Uncharacterized protein</fullName>
    </submittedName>
</protein>
<dbReference type="RefSeq" id="WP_004616529.1">
    <property type="nucleotide sequence ID" value="NZ_APMP01000003.1"/>
</dbReference>
<dbReference type="PATRIC" id="fig|1292034.3.peg.1011"/>
<evidence type="ECO:0000256" key="1">
    <source>
        <dbReference type="SAM" id="MobiDB-lite"/>
    </source>
</evidence>
<sequence length="278" mass="29303" precursor="true">MTTIEIAASAWPAAAEPPPAQPMLIGISGKRDLRGAEAAVRAALDAVFEMIDGLWPLAAPRLLSALAAGADTVAAEAALARGWPVLAPLPFPLAVYEQDFAAAPDDLARLRGLLAHPNVSAFPLAALKRPGDRAFEGVERCLHYEQVGLFIAERATLMVGVIGPEEVPDRIGGAARILDFPLTGDDPIARETRARSVELLPGRAPPAPRPVWRVLLEPERAARGEPLRLTAQKTAGAPSTPLKPGPDLDASPPSKAGRASEILEALVLRVEAARTRQA</sequence>
<evidence type="ECO:0000313" key="3">
    <source>
        <dbReference type="Proteomes" id="UP000013063"/>
    </source>
</evidence>
<reference evidence="2 3" key="1">
    <citation type="journal article" date="2013" name="Genome Announc.">
        <title>Draft Genome Sequence for Caulobacter sp. Strain OR37, a Bacterium Tolerant to Heavy Metals.</title>
        <authorList>
            <person name="Utturkar S.M."/>
            <person name="Bollmann A."/>
            <person name="Brzoska R.M."/>
            <person name="Klingeman D.M."/>
            <person name="Epstein S.E."/>
            <person name="Palumbo A.V."/>
            <person name="Brown S.D."/>
        </authorList>
    </citation>
    <scope>NUCLEOTIDE SEQUENCE [LARGE SCALE GENOMIC DNA]</scope>
    <source>
        <strain evidence="2 3">OR37</strain>
    </source>
</reference>
<accession>R0EN10</accession>
<dbReference type="Proteomes" id="UP000013063">
    <property type="component" value="Unassembled WGS sequence"/>
</dbReference>
<name>R0EN10_CAUVI</name>
<comment type="caution">
    <text evidence="2">The sequence shown here is derived from an EMBL/GenBank/DDBJ whole genome shotgun (WGS) entry which is preliminary data.</text>
</comment>